<dbReference type="SUPFAM" id="SSF56003">
    <property type="entry name" value="Molybdenum cofactor-binding domain"/>
    <property type="match status" value="1"/>
</dbReference>
<accession>A0A6J4U4K6</accession>
<evidence type="ECO:0000259" key="3">
    <source>
        <dbReference type="Pfam" id="PF20256"/>
    </source>
</evidence>
<organism evidence="4">
    <name type="scientific">uncultured Thermomicrobiales bacterium</name>
    <dbReference type="NCBI Taxonomy" id="1645740"/>
    <lineage>
        <taxon>Bacteria</taxon>
        <taxon>Pseudomonadati</taxon>
        <taxon>Thermomicrobiota</taxon>
        <taxon>Thermomicrobia</taxon>
        <taxon>Thermomicrobiales</taxon>
        <taxon>environmental samples</taxon>
    </lineage>
</organism>
<evidence type="ECO:0000256" key="1">
    <source>
        <dbReference type="ARBA" id="ARBA00022505"/>
    </source>
</evidence>
<dbReference type="PANTHER" id="PTHR11908:SF132">
    <property type="entry name" value="ALDEHYDE OXIDASE 1-RELATED"/>
    <property type="match status" value="1"/>
</dbReference>
<dbReference type="AlphaFoldDB" id="A0A6J4U4K6"/>
<feature type="domain" description="Aldehyde oxidase/xanthine dehydrogenase first molybdopterin binding" evidence="2">
    <location>
        <begin position="1"/>
        <end position="104"/>
    </location>
</feature>
<evidence type="ECO:0000259" key="2">
    <source>
        <dbReference type="Pfam" id="PF02738"/>
    </source>
</evidence>
<dbReference type="PANTHER" id="PTHR11908">
    <property type="entry name" value="XANTHINE DEHYDROGENASE"/>
    <property type="match status" value="1"/>
</dbReference>
<reference evidence="4" key="1">
    <citation type="submission" date="2020-02" db="EMBL/GenBank/DDBJ databases">
        <authorList>
            <person name="Meier V. D."/>
        </authorList>
    </citation>
    <scope>NUCLEOTIDE SEQUENCE</scope>
    <source>
        <strain evidence="4">AVDCRST_MAG59</strain>
    </source>
</reference>
<dbReference type="InterPro" id="IPR046867">
    <property type="entry name" value="AldOxase/xan_DH_MoCoBD2"/>
</dbReference>
<keyword evidence="1" id="KW-0500">Molybdenum</keyword>
<name>A0A6J4U4K6_9BACT</name>
<protein>
    <submittedName>
        <fullName evidence="4">Periplasmic aromatic aldehyde oxidoreductase, molybdenum binding subunit YagR</fullName>
    </submittedName>
</protein>
<dbReference type="GO" id="GO:0016491">
    <property type="term" value="F:oxidoreductase activity"/>
    <property type="evidence" value="ECO:0007669"/>
    <property type="project" value="InterPro"/>
</dbReference>
<proteinExistence type="predicted"/>
<gene>
    <name evidence="4" type="ORF">AVDCRST_MAG59-629</name>
</gene>
<evidence type="ECO:0000313" key="4">
    <source>
        <dbReference type="EMBL" id="CAA9538973.1"/>
    </source>
</evidence>
<dbReference type="InterPro" id="IPR008274">
    <property type="entry name" value="AldOxase/xan_DH_MoCoBD1"/>
</dbReference>
<dbReference type="Gene3D" id="3.30.365.10">
    <property type="entry name" value="Aldehyde oxidase/xanthine dehydrogenase, molybdopterin binding domain"/>
    <property type="match status" value="3"/>
</dbReference>
<dbReference type="InterPro" id="IPR037165">
    <property type="entry name" value="AldOxase/xan_DH_Mopterin-bd_sf"/>
</dbReference>
<dbReference type="Pfam" id="PF02738">
    <property type="entry name" value="MoCoBD_1"/>
    <property type="match status" value="1"/>
</dbReference>
<dbReference type="GO" id="GO:0005506">
    <property type="term" value="F:iron ion binding"/>
    <property type="evidence" value="ECO:0007669"/>
    <property type="project" value="InterPro"/>
</dbReference>
<dbReference type="Pfam" id="PF20256">
    <property type="entry name" value="MoCoBD_2"/>
    <property type="match status" value="1"/>
</dbReference>
<dbReference type="EMBL" id="CADCWF010000030">
    <property type="protein sequence ID" value="CAA9538973.1"/>
    <property type="molecule type" value="Genomic_DNA"/>
</dbReference>
<sequence>PTRQRVRLGAIVDGTLTAIEATIEQAAGAYMTGGEASDVSGIYQSLYKCPNVRTEQTAAYTNTGPAVAFRAPGHVEGAFALEQAMDELARRLGLDPVALRLKNYAEGDQKEEKPYTLPDGLRSCIERATGAFGWEGFERPPAAGAKRRGVGFAVSDWAAGGGEPPGYAWVKLNADGTAEVVTGAQDIGTGTRTGLAQVAAEELGLPLDRVALHLGDTARGPYAPTSAGSTSQATLGPAVRAAAGEVKAQLCRVAAALMEVPTERLAVREGRVVVDGDPGKGMSVEEVAQAISPHTLQGRGARVPNPEGKAIRTFGAQCVEVEVDTETGEATVLRVVTSHDCGRIVNPTLVDSQVIGGITQGIGFALTEERVVDARLGLVLNPNLEEYKVPTAADVPPIAHARVGIPDPEANPTGAKGVGEPPLIPTAPAIANAVFDAVGVRLREAPLSRRRILDALAAGAASTPGEIPA</sequence>
<feature type="domain" description="Aldehyde oxidase/xanthine dehydrogenase second molybdopterin binding" evidence="3">
    <location>
        <begin position="131"/>
        <end position="396"/>
    </location>
</feature>
<feature type="non-terminal residue" evidence="4">
    <location>
        <position position="1"/>
    </location>
</feature>
<dbReference type="InterPro" id="IPR016208">
    <property type="entry name" value="Ald_Oxase/xanthine_DH-like"/>
</dbReference>